<evidence type="ECO:0000313" key="3">
    <source>
        <dbReference type="EMBL" id="MCA9726928.1"/>
    </source>
</evidence>
<dbReference type="Proteomes" id="UP000697710">
    <property type="component" value="Unassembled WGS sequence"/>
</dbReference>
<gene>
    <name evidence="3" type="ORF">KC729_04540</name>
</gene>
<dbReference type="CDD" id="cd06223">
    <property type="entry name" value="PRTases_typeI"/>
    <property type="match status" value="1"/>
</dbReference>
<dbReference type="EMBL" id="JAGQHR010000084">
    <property type="protein sequence ID" value="MCA9726928.1"/>
    <property type="molecule type" value="Genomic_DNA"/>
</dbReference>
<evidence type="ECO:0000256" key="1">
    <source>
        <dbReference type="ARBA" id="ARBA00008007"/>
    </source>
</evidence>
<sequence>MTAPSMAFVSGPALSRWVALWRGLGQGLVPPQCPACFSRITTRGRLCLTCARTLEDEGGPTRVELDALSVHAAGSFSGIWAEVVRSYKEDPSGGVPGVVLPRFEALLRDRIHDDDPILVPVPMAPVRRRERGFSPVETLARAVAARIGWRCELAWIRRTRYRRPLRGLSAAERRTEMHRAVEPTLRGARALVRIADAGAVVVLIDDVLTTGSTLSACAGALRTAAGEGLRVEAAVLGATPVSA</sequence>
<name>A0A956RNB9_UNCEI</name>
<comment type="similarity">
    <text evidence="1">Belongs to the ComF/GntX family.</text>
</comment>
<feature type="domain" description="Phosphoribosyltransferase" evidence="2">
    <location>
        <begin position="138"/>
        <end position="236"/>
    </location>
</feature>
<protein>
    <submittedName>
        <fullName evidence="3">ComF family protein</fullName>
    </submittedName>
</protein>
<evidence type="ECO:0000313" key="4">
    <source>
        <dbReference type="Proteomes" id="UP000697710"/>
    </source>
</evidence>
<organism evidence="3 4">
    <name type="scientific">Eiseniibacteriota bacterium</name>
    <dbReference type="NCBI Taxonomy" id="2212470"/>
    <lineage>
        <taxon>Bacteria</taxon>
        <taxon>Candidatus Eiseniibacteriota</taxon>
    </lineage>
</organism>
<reference evidence="3" key="1">
    <citation type="submission" date="2020-04" db="EMBL/GenBank/DDBJ databases">
        <authorList>
            <person name="Zhang T."/>
        </authorList>
    </citation>
    <scope>NUCLEOTIDE SEQUENCE</scope>
    <source>
        <strain evidence="3">HKST-UBA01</strain>
    </source>
</reference>
<dbReference type="PANTHER" id="PTHR47505">
    <property type="entry name" value="DNA UTILIZATION PROTEIN YHGH"/>
    <property type="match status" value="1"/>
</dbReference>
<proteinExistence type="inferred from homology"/>
<dbReference type="SUPFAM" id="SSF53271">
    <property type="entry name" value="PRTase-like"/>
    <property type="match status" value="1"/>
</dbReference>
<dbReference type="Pfam" id="PF00156">
    <property type="entry name" value="Pribosyltran"/>
    <property type="match status" value="1"/>
</dbReference>
<dbReference type="Gene3D" id="3.40.50.2020">
    <property type="match status" value="1"/>
</dbReference>
<reference evidence="3" key="2">
    <citation type="journal article" date="2021" name="Microbiome">
        <title>Successional dynamics and alternative stable states in a saline activated sludge microbial community over 9 years.</title>
        <authorList>
            <person name="Wang Y."/>
            <person name="Ye J."/>
            <person name="Ju F."/>
            <person name="Liu L."/>
            <person name="Boyd J.A."/>
            <person name="Deng Y."/>
            <person name="Parks D.H."/>
            <person name="Jiang X."/>
            <person name="Yin X."/>
            <person name="Woodcroft B.J."/>
            <person name="Tyson G.W."/>
            <person name="Hugenholtz P."/>
            <person name="Polz M.F."/>
            <person name="Zhang T."/>
        </authorList>
    </citation>
    <scope>NUCLEOTIDE SEQUENCE</scope>
    <source>
        <strain evidence="3">HKST-UBA01</strain>
    </source>
</reference>
<dbReference type="InterPro" id="IPR000836">
    <property type="entry name" value="PRTase_dom"/>
</dbReference>
<dbReference type="AlphaFoldDB" id="A0A956RNB9"/>
<evidence type="ECO:0000259" key="2">
    <source>
        <dbReference type="Pfam" id="PF00156"/>
    </source>
</evidence>
<comment type="caution">
    <text evidence="3">The sequence shown here is derived from an EMBL/GenBank/DDBJ whole genome shotgun (WGS) entry which is preliminary data.</text>
</comment>
<dbReference type="InterPro" id="IPR051910">
    <property type="entry name" value="ComF/GntX_DNA_util-trans"/>
</dbReference>
<dbReference type="PANTHER" id="PTHR47505:SF1">
    <property type="entry name" value="DNA UTILIZATION PROTEIN YHGH"/>
    <property type="match status" value="1"/>
</dbReference>
<dbReference type="InterPro" id="IPR029057">
    <property type="entry name" value="PRTase-like"/>
</dbReference>
<accession>A0A956RNB9</accession>